<dbReference type="AlphaFoldDB" id="A0A383CG78"/>
<organism evidence="1">
    <name type="scientific">marine metagenome</name>
    <dbReference type="NCBI Taxonomy" id="408172"/>
    <lineage>
        <taxon>unclassified sequences</taxon>
        <taxon>metagenomes</taxon>
        <taxon>ecological metagenomes</taxon>
    </lineage>
</organism>
<evidence type="ECO:0000313" key="1">
    <source>
        <dbReference type="EMBL" id="SVE31386.1"/>
    </source>
</evidence>
<protein>
    <submittedName>
        <fullName evidence="1">Uncharacterized protein</fullName>
    </submittedName>
</protein>
<accession>A0A383CG78</accession>
<reference evidence="1" key="1">
    <citation type="submission" date="2018-05" db="EMBL/GenBank/DDBJ databases">
        <authorList>
            <person name="Lanie J.A."/>
            <person name="Ng W.-L."/>
            <person name="Kazmierczak K.M."/>
            <person name="Andrzejewski T.M."/>
            <person name="Davidsen T.M."/>
            <person name="Wayne K.J."/>
            <person name="Tettelin H."/>
            <person name="Glass J.I."/>
            <person name="Rusch D."/>
            <person name="Podicherti R."/>
            <person name="Tsui H.-C.T."/>
            <person name="Winkler M.E."/>
        </authorList>
    </citation>
    <scope>NUCLEOTIDE SEQUENCE</scope>
</reference>
<dbReference type="EMBL" id="UINC01208708">
    <property type="protein sequence ID" value="SVE31386.1"/>
    <property type="molecule type" value="Genomic_DNA"/>
</dbReference>
<name>A0A383CG78_9ZZZZ</name>
<gene>
    <name evidence="1" type="ORF">METZ01_LOCUS484240</name>
</gene>
<sequence>MVWKFFDDANALPVAVGDIMDTDMPPSHLVYPRSVAGTFFALDLQILTLMRDNYALVAVQLKVSRVISLN</sequence>
<proteinExistence type="predicted"/>